<feature type="compositionally biased region" description="Polar residues" evidence="3">
    <location>
        <begin position="295"/>
        <end position="305"/>
    </location>
</feature>
<evidence type="ECO:0000256" key="3">
    <source>
        <dbReference type="SAM" id="MobiDB-lite"/>
    </source>
</evidence>
<evidence type="ECO:0000259" key="4">
    <source>
        <dbReference type="Pfam" id="PF07727"/>
    </source>
</evidence>
<keyword evidence="1" id="KW-0064">Aspartyl protease</keyword>
<dbReference type="InterPro" id="IPR013103">
    <property type="entry name" value="RVT_2"/>
</dbReference>
<keyword evidence="1" id="KW-0645">Protease</keyword>
<name>A0A6L2LDR5_TANCI</name>
<evidence type="ECO:0000259" key="5">
    <source>
        <dbReference type="Pfam" id="PF22936"/>
    </source>
</evidence>
<feature type="domain" description="Retrovirus-related Pol polyprotein from transposon TNT 1-94-like beta-barrel" evidence="5">
    <location>
        <begin position="532"/>
        <end position="580"/>
    </location>
</feature>
<dbReference type="EMBL" id="BKCJ010004054">
    <property type="protein sequence ID" value="GEU58752.1"/>
    <property type="molecule type" value="Genomic_DNA"/>
</dbReference>
<proteinExistence type="predicted"/>
<feature type="region of interest" description="Disordered" evidence="3">
    <location>
        <begin position="326"/>
        <end position="389"/>
    </location>
</feature>
<dbReference type="InterPro" id="IPR057670">
    <property type="entry name" value="SH3_retrovirus"/>
</dbReference>
<sequence length="2013" mass="222999">MSISYEMVPTFDVQLAVATYSGSVEEVATNCGFPIVVCPSIITVIISFKHKRANRGNDKQRYSSFKNQEIGRKEEDSKALVFVDTLIDWSNHENESDEVIAAKEFGMIAGANSVKANTPDDAGEFTLMGVSSEIKLIRTLKTLEKQKRVLQQNQLTLKDKIKVLSIELENTSNLLKYSEKLNADCETTKIDLQTKLDNHLVQTEKWRTSSKNLYRLIDSSMSVRTKVGLGFADYISQNELGWDDSAFSVFTTTSEDVEGRPTFYRYAKTDSMKAVPPPLTGDYTSLSDHSDLDESQMSYGTTTTSEDVEGRPTFYRFAKTDSMKAVPPPLTGDYTSLSDHSDLDESQMSYGTKSSTYNDPESVTNDFVSCDDSDKSSEDNISDFASCDSSGNSSEHKLIEIELNVRTPITEPINVKDLPSFTCNSSEKTDHTSRPSCNKRVLAVKPQVTSPVTAGRPFRPFPVPTGRGYSPSVMSGWWSHTPSPINHFTDPTSSYFQPFTPYLPTIYYNNMQYGRDSWASAVKPSAATKNEWIFDSGCSRSMTGNKDRLNDFQAFHGGKVTFGGGEGRITGKGTIHTECLVLSKDFKLLDDSTVVLKVPRKHNLYTINLNDLSPRGNLACLVAHVSFDECVKWHRRMAHVNFKNINRLAKDETYSTLKSFINIVENQLNKKTEAVRIACYVLNRVSVTNPHNKTSYALLTGKIPTVSHFKPFGCHVTILNTSDHLGKFDGKAYKGYLIGYSASNKAYRVYNVPTKRVEETMNLCFLEDKHNVQGLGREWYFDLDYLTDSLGYKHVLANQSAGTQGNMTTSVGTQDADSDSNCDEQVIIIPSYPSHSIQGTHPIDTTGDKFDNSPFPSAEENFLTELAKLKDQEQQVTTDAEELWTPASVDDVLPSFIPVSTGLVPVPTSSIPVATCSVPVPAGDTTVPTDDVPVHTGNSTESMFNDKPTTRFPCPSDLGNHNPLPDIFSSSSYDDEFDTVLNNVDSSVQVSPVPTKRILTIHPQSMIIGDPTSVVQTQNMVKQNPAVEPRSVAQALVDPSWVDAMQEEMQQFKFQNVWVLVELPLGKYAIGTKWILKNKRDAKGIVVRNKARLVAQGHPFASYMGFLVYQMDVKSAFLYESIKEEVYVTQPKGFVDPQHPTKVYKVVKALYGLHQAPRAWYATLSTFLLKHGYKRGSIDKTLFLKKKNRDIILVHQRPDGIFIHQKKYVQDILYKFDLGNVRTATTSYEAPKPKSKSRSDSPINVHLYRFMIGSLMYLTALRPDIMFAVSACSRHQITHTTSNLEAVKKIFKYLKGQPKLGLWYPKESPLVLEAYSDSDYAGTNSDRKSKTGGCQFLGRQLISWQCKKQTIVATSFTEAEYVAAANCCDQSRLQLANDGCVTDLPILEIYSGMDALGYVTEGKLRFFKNKFSPQWRFLVHTLLHCLSPKSGSCDQFGSPIAIALICLSDGRRFNWSNYIFRGMVNNVGNAKKFLMYPRFLQTILGIETRVNKQYKVLVFFSKLFAKIRFNFTGNSMPLLPTMLLQAAAGGGAKRKMVVSDFDEEDGTTPNVNLEALRALANAAVADDSDVATDVLAATSTTPSGVAPGASGVVLGASTVAPGASTIAPGASGAAPGASGVPPGGSVTRTIASVVSTDSPQVPLGASNKGKSLMIEEDIPVPARTFRLMEEDRLGEEAARRIHEEEMAEMERESRGTKEKTTRGDDVFEDNFPARMATLIKKKIQALAEQLFKERQNQPLTPAQQKAYMRQPKSPEAPTPSILKIPIIPAVASPLSSRIRRKYIARNHVHKPKPQIPALDLDAPAQAFLKVIVDEDSDDVDSVDEAWSAMVGWEILSTPLGDINALYRIDDTTKRFTTIRQILHLVDRQDLMRGKGIFCLAKSTFMGDSKLELDSQAGERDLLSGNDLKTAEQLIQFIKNQIVAAQASSMVFNSHMLHLLRVEIVINSPWIMPILGIQELASPNANGFCPEQTAPGKDISNPFMAVMICQKSLGYSNSPLIHVLRVGLVINPPG</sequence>
<keyword evidence="2" id="KW-0175">Coiled coil</keyword>
<dbReference type="Pfam" id="PF07727">
    <property type="entry name" value="RVT_2"/>
    <property type="match status" value="1"/>
</dbReference>
<dbReference type="CDD" id="cd09272">
    <property type="entry name" value="RNase_HI_RT_Ty1"/>
    <property type="match status" value="1"/>
</dbReference>
<feature type="region of interest" description="Disordered" evidence="3">
    <location>
        <begin position="1685"/>
        <end position="1706"/>
    </location>
</feature>
<feature type="domain" description="Retroviral polymerase SH3-like" evidence="6">
    <location>
        <begin position="714"/>
        <end position="770"/>
    </location>
</feature>
<accession>A0A6L2LDR5</accession>
<feature type="compositionally biased region" description="Basic and acidic residues" evidence="3">
    <location>
        <begin position="1685"/>
        <end position="1705"/>
    </location>
</feature>
<dbReference type="SUPFAM" id="SSF56672">
    <property type="entry name" value="DNA/RNA polymerases"/>
    <property type="match status" value="1"/>
</dbReference>
<feature type="region of interest" description="Disordered" evidence="3">
    <location>
        <begin position="1738"/>
        <end position="1760"/>
    </location>
</feature>
<feature type="coiled-coil region" evidence="2">
    <location>
        <begin position="133"/>
        <end position="160"/>
    </location>
</feature>
<evidence type="ECO:0000256" key="2">
    <source>
        <dbReference type="SAM" id="Coils"/>
    </source>
</evidence>
<feature type="compositionally biased region" description="Polar residues" evidence="3">
    <location>
        <begin position="346"/>
        <end position="367"/>
    </location>
</feature>
<evidence type="ECO:0000259" key="6">
    <source>
        <dbReference type="Pfam" id="PF25597"/>
    </source>
</evidence>
<feature type="compositionally biased region" description="Low complexity" evidence="3">
    <location>
        <begin position="927"/>
        <end position="936"/>
    </location>
</feature>
<dbReference type="PANTHER" id="PTHR11439:SF495">
    <property type="entry name" value="REVERSE TRANSCRIPTASE, RNA-DEPENDENT DNA POLYMERASE-RELATED"/>
    <property type="match status" value="1"/>
</dbReference>
<evidence type="ECO:0000313" key="7">
    <source>
        <dbReference type="EMBL" id="GEU58752.1"/>
    </source>
</evidence>
<organism evidence="7">
    <name type="scientific">Tanacetum cinerariifolium</name>
    <name type="common">Dalmatian daisy</name>
    <name type="synonym">Chrysanthemum cinerariifolium</name>
    <dbReference type="NCBI Taxonomy" id="118510"/>
    <lineage>
        <taxon>Eukaryota</taxon>
        <taxon>Viridiplantae</taxon>
        <taxon>Streptophyta</taxon>
        <taxon>Embryophyta</taxon>
        <taxon>Tracheophyta</taxon>
        <taxon>Spermatophyta</taxon>
        <taxon>Magnoliopsida</taxon>
        <taxon>eudicotyledons</taxon>
        <taxon>Gunneridae</taxon>
        <taxon>Pentapetalae</taxon>
        <taxon>asterids</taxon>
        <taxon>campanulids</taxon>
        <taxon>Asterales</taxon>
        <taxon>Asteraceae</taxon>
        <taxon>Asteroideae</taxon>
        <taxon>Anthemideae</taxon>
        <taxon>Anthemidinae</taxon>
        <taxon>Tanacetum</taxon>
    </lineage>
</organism>
<dbReference type="GO" id="GO:0004190">
    <property type="term" value="F:aspartic-type endopeptidase activity"/>
    <property type="evidence" value="ECO:0007669"/>
    <property type="project" value="UniProtKB-KW"/>
</dbReference>
<dbReference type="Pfam" id="PF25597">
    <property type="entry name" value="SH3_retrovirus"/>
    <property type="match status" value="1"/>
</dbReference>
<gene>
    <name evidence="7" type="ORF">Tci_030730</name>
</gene>
<dbReference type="InterPro" id="IPR054722">
    <property type="entry name" value="PolX-like_BBD"/>
</dbReference>
<evidence type="ECO:0000256" key="1">
    <source>
        <dbReference type="ARBA" id="ARBA00022750"/>
    </source>
</evidence>
<comment type="caution">
    <text evidence="7">The sequence shown here is derived from an EMBL/GenBank/DDBJ whole genome shotgun (WGS) entry which is preliminary data.</text>
</comment>
<feature type="region of interest" description="Disordered" evidence="3">
    <location>
        <begin position="275"/>
        <end position="311"/>
    </location>
</feature>
<protein>
    <submittedName>
        <fullName evidence="7">Uncharacterized protein</fullName>
    </submittedName>
</protein>
<reference evidence="7" key="1">
    <citation type="journal article" date="2019" name="Sci. Rep.">
        <title>Draft genome of Tanacetum cinerariifolium, the natural source of mosquito coil.</title>
        <authorList>
            <person name="Yamashiro T."/>
            <person name="Shiraishi A."/>
            <person name="Satake H."/>
            <person name="Nakayama K."/>
        </authorList>
    </citation>
    <scope>NUCLEOTIDE SEQUENCE</scope>
</reference>
<dbReference type="InterPro" id="IPR043502">
    <property type="entry name" value="DNA/RNA_pol_sf"/>
</dbReference>
<dbReference type="PANTHER" id="PTHR11439">
    <property type="entry name" value="GAG-POL-RELATED RETROTRANSPOSON"/>
    <property type="match status" value="1"/>
</dbReference>
<dbReference type="Pfam" id="PF22936">
    <property type="entry name" value="Pol_BBD"/>
    <property type="match status" value="1"/>
</dbReference>
<keyword evidence="1" id="KW-0378">Hydrolase</keyword>
<feature type="domain" description="Reverse transcriptase Ty1/copia-type" evidence="4">
    <location>
        <begin position="1101"/>
        <end position="1201"/>
    </location>
</feature>
<feature type="region of interest" description="Disordered" evidence="3">
    <location>
        <begin position="927"/>
        <end position="947"/>
    </location>
</feature>